<accession>A0ABT0U807</accession>
<organism evidence="1 2">
    <name type="scientific">Aporhodopirellula aestuarii</name>
    <dbReference type="NCBI Taxonomy" id="2950107"/>
    <lineage>
        <taxon>Bacteria</taxon>
        <taxon>Pseudomonadati</taxon>
        <taxon>Planctomycetota</taxon>
        <taxon>Planctomycetia</taxon>
        <taxon>Pirellulales</taxon>
        <taxon>Pirellulaceae</taxon>
        <taxon>Aporhodopirellula</taxon>
    </lineage>
</organism>
<evidence type="ECO:0000313" key="2">
    <source>
        <dbReference type="Proteomes" id="UP001202961"/>
    </source>
</evidence>
<dbReference type="EMBL" id="JAMQBK010000054">
    <property type="protein sequence ID" value="MCM2372819.1"/>
    <property type="molecule type" value="Genomic_DNA"/>
</dbReference>
<keyword evidence="2" id="KW-1185">Reference proteome</keyword>
<dbReference type="RefSeq" id="WP_250930452.1">
    <property type="nucleotide sequence ID" value="NZ_JAMQBK010000054.1"/>
</dbReference>
<evidence type="ECO:0000313" key="1">
    <source>
        <dbReference type="EMBL" id="MCM2372819.1"/>
    </source>
</evidence>
<protein>
    <submittedName>
        <fullName evidence="1">Uncharacterized protein</fullName>
    </submittedName>
</protein>
<comment type="caution">
    <text evidence="1">The sequence shown here is derived from an EMBL/GenBank/DDBJ whole genome shotgun (WGS) entry which is preliminary data.</text>
</comment>
<gene>
    <name evidence="1" type="ORF">NB063_19565</name>
</gene>
<reference evidence="1 2" key="1">
    <citation type="journal article" date="2022" name="Syst. Appl. Microbiol.">
        <title>Rhodopirellula aestuarii sp. nov., a novel member of the genus Rhodopirellula isolated from brackish sediments collected in the Tagus River estuary, Portugal.</title>
        <authorList>
            <person name="Vitorino I.R."/>
            <person name="Klimek D."/>
            <person name="Calusinska M."/>
            <person name="Lobo-da-Cunha A."/>
            <person name="Vasconcelos V."/>
            <person name="Lage O.M."/>
        </authorList>
    </citation>
    <scope>NUCLEOTIDE SEQUENCE [LARGE SCALE GENOMIC DNA]</scope>
    <source>
        <strain evidence="1 2">ICT_H3.1</strain>
    </source>
</reference>
<sequence length="216" mass="24512">MISTRDLTDLPLIDALNRRMQEMAALESVFAIEYGTPRFEYHPRWDQHEQMAAVKTGSGDELFVHFTPRGCCILGFAHESAMSPYRTQPPQPWPGLFSSVPEELRGSLEEPAFDVDSTTFVVWRLASDDRWSTDDVEYPNDGYDDGSNDLLSNLILSPKDFGDWLEENYEVNVDLSVVESVFEHVPITSAQLAKLNSELPLKELRRAIIETGFPLQ</sequence>
<proteinExistence type="predicted"/>
<dbReference type="Proteomes" id="UP001202961">
    <property type="component" value="Unassembled WGS sequence"/>
</dbReference>
<name>A0ABT0U807_9BACT</name>